<evidence type="ECO:0000256" key="2">
    <source>
        <dbReference type="ARBA" id="ARBA00004174"/>
    </source>
</evidence>
<dbReference type="PRINTS" id="PR00464">
    <property type="entry name" value="EP450II"/>
</dbReference>
<name>A0ABD1E203_HYPHA</name>
<dbReference type="InterPro" id="IPR050476">
    <property type="entry name" value="Insect_CytP450_Detox"/>
</dbReference>
<dbReference type="PANTHER" id="PTHR24292">
    <property type="entry name" value="CYTOCHROME P450"/>
    <property type="match status" value="1"/>
</dbReference>
<evidence type="ECO:0000256" key="3">
    <source>
        <dbReference type="ARBA" id="ARBA00004406"/>
    </source>
</evidence>
<organism evidence="15 16">
    <name type="scientific">Hypothenemus hampei</name>
    <name type="common">Coffee berry borer</name>
    <dbReference type="NCBI Taxonomy" id="57062"/>
    <lineage>
        <taxon>Eukaryota</taxon>
        <taxon>Metazoa</taxon>
        <taxon>Ecdysozoa</taxon>
        <taxon>Arthropoda</taxon>
        <taxon>Hexapoda</taxon>
        <taxon>Insecta</taxon>
        <taxon>Pterygota</taxon>
        <taxon>Neoptera</taxon>
        <taxon>Endopterygota</taxon>
        <taxon>Coleoptera</taxon>
        <taxon>Polyphaga</taxon>
        <taxon>Cucujiformia</taxon>
        <taxon>Curculionidae</taxon>
        <taxon>Scolytinae</taxon>
        <taxon>Hypothenemus</taxon>
    </lineage>
</organism>
<dbReference type="Pfam" id="PF00067">
    <property type="entry name" value="p450"/>
    <property type="match status" value="1"/>
</dbReference>
<evidence type="ECO:0008006" key="17">
    <source>
        <dbReference type="Google" id="ProtNLM"/>
    </source>
</evidence>
<dbReference type="GO" id="GO:0046872">
    <property type="term" value="F:metal ion binding"/>
    <property type="evidence" value="ECO:0007669"/>
    <property type="project" value="UniProtKB-KW"/>
</dbReference>
<dbReference type="GO" id="GO:0004497">
    <property type="term" value="F:monooxygenase activity"/>
    <property type="evidence" value="ECO:0007669"/>
    <property type="project" value="UniProtKB-KW"/>
</dbReference>
<dbReference type="PANTHER" id="PTHR24292:SF54">
    <property type="entry name" value="CYP9F3-RELATED"/>
    <property type="match status" value="1"/>
</dbReference>
<keyword evidence="12" id="KW-0472">Membrane</keyword>
<keyword evidence="8" id="KW-0492">Microsome</keyword>
<dbReference type="InterPro" id="IPR002402">
    <property type="entry name" value="Cyt_P450_E_grp-II"/>
</dbReference>
<dbReference type="InterPro" id="IPR036396">
    <property type="entry name" value="Cyt_P450_sf"/>
</dbReference>
<evidence type="ECO:0000256" key="8">
    <source>
        <dbReference type="ARBA" id="ARBA00022848"/>
    </source>
</evidence>
<keyword evidence="16" id="KW-1185">Reference proteome</keyword>
<dbReference type="GO" id="GO:0005789">
    <property type="term" value="C:endoplasmic reticulum membrane"/>
    <property type="evidence" value="ECO:0007669"/>
    <property type="project" value="UniProtKB-SubCell"/>
</dbReference>
<comment type="caution">
    <text evidence="15">The sequence shown here is derived from an EMBL/GenBank/DDBJ whole genome shotgun (WGS) entry which is preliminary data.</text>
</comment>
<comment type="subcellular location">
    <subcellularLocation>
        <location evidence="3">Endoplasmic reticulum membrane</location>
        <topology evidence="3">Peripheral membrane protein</topology>
    </subcellularLocation>
    <subcellularLocation>
        <location evidence="2">Microsome membrane</location>
        <topology evidence="2">Peripheral membrane protein</topology>
    </subcellularLocation>
</comment>
<evidence type="ECO:0000256" key="11">
    <source>
        <dbReference type="ARBA" id="ARBA00023033"/>
    </source>
</evidence>
<comment type="similarity">
    <text evidence="4 14">Belongs to the cytochrome P450 family.</text>
</comment>
<dbReference type="AlphaFoldDB" id="A0ABD1E203"/>
<evidence type="ECO:0000313" key="16">
    <source>
        <dbReference type="Proteomes" id="UP001566132"/>
    </source>
</evidence>
<comment type="cofactor">
    <cofactor evidence="1 13">
        <name>heme</name>
        <dbReference type="ChEBI" id="CHEBI:30413"/>
    </cofactor>
</comment>
<evidence type="ECO:0000256" key="10">
    <source>
        <dbReference type="ARBA" id="ARBA00023004"/>
    </source>
</evidence>
<protein>
    <recommendedName>
        <fullName evidence="17">Cytochrome P450</fullName>
    </recommendedName>
</protein>
<evidence type="ECO:0000256" key="5">
    <source>
        <dbReference type="ARBA" id="ARBA00022617"/>
    </source>
</evidence>
<reference evidence="15 16" key="1">
    <citation type="submission" date="2024-05" db="EMBL/GenBank/DDBJ databases">
        <title>Genetic variation in Jamaican populations of the coffee berry borer (Hypothenemus hampei).</title>
        <authorList>
            <person name="Errbii M."/>
            <person name="Myrie A."/>
        </authorList>
    </citation>
    <scope>NUCLEOTIDE SEQUENCE [LARGE SCALE GENOMIC DNA]</scope>
    <source>
        <strain evidence="15">JA-Hopewell-2020-01-JO</strain>
        <tissue evidence="15">Whole body</tissue>
    </source>
</reference>
<keyword evidence="11 14" id="KW-0503">Monooxygenase</keyword>
<feature type="binding site" description="axial binding residue" evidence="13">
    <location>
        <position position="439"/>
    </location>
    <ligand>
        <name>heme</name>
        <dbReference type="ChEBI" id="CHEBI:30413"/>
    </ligand>
    <ligandPart>
        <name>Fe</name>
        <dbReference type="ChEBI" id="CHEBI:18248"/>
    </ligandPart>
</feature>
<sequence>MLLLIISALIIAIYCLLKRPYSYWKERNIKQGNPWIFFGDSWRMLFRKMNIAETVSYYYQLFPNVRYYGIYRFSNPVLVVRDPDLIRRITVKDFGYFVDRVSITNSKADPIFARNLISLKGDEWRQMRSTLTSSFTSSKMKLLFNLISDAALNFTKHFSNTASVDVEVKDAFTRFTIDVIATTSFGVEVNSLEHPENEFFKMGKEITDFTLTNVFKMLLFQFCPKVYELFHFTIFRKEVNEFFTSLVNETIKMRKEKDIYRPDMIQNLMEARGERNSVNEITDQDITAQALIFFFAGFDSVSSLMTFMAYELAINPEVQEKLRKEILETNEKCSGNISYEEITTMKYMDMVVFEALRKWPPFVLNGRECTKDYKIDAITPDERTLYIPKGMGIQIPTYAIHHDPNYYPEPEKFIPERFRIENYRNEYIFLSFGKGPRNCLGSRFALLEIKTLFFHLLKELRLVVSIKTEMPVKLSKKFSVNIRPENGLWLRIEKI</sequence>
<evidence type="ECO:0000256" key="1">
    <source>
        <dbReference type="ARBA" id="ARBA00001971"/>
    </source>
</evidence>
<dbReference type="Proteomes" id="UP001566132">
    <property type="component" value="Unassembled WGS sequence"/>
</dbReference>
<keyword evidence="7" id="KW-0256">Endoplasmic reticulum</keyword>
<evidence type="ECO:0000256" key="12">
    <source>
        <dbReference type="ARBA" id="ARBA00023136"/>
    </source>
</evidence>
<evidence type="ECO:0000313" key="15">
    <source>
        <dbReference type="EMBL" id="KAL1488615.1"/>
    </source>
</evidence>
<evidence type="ECO:0000256" key="9">
    <source>
        <dbReference type="ARBA" id="ARBA00023002"/>
    </source>
</evidence>
<dbReference type="CDD" id="cd11056">
    <property type="entry name" value="CYP6-like"/>
    <property type="match status" value="1"/>
</dbReference>
<accession>A0ABD1E203</accession>
<evidence type="ECO:0000256" key="4">
    <source>
        <dbReference type="ARBA" id="ARBA00010617"/>
    </source>
</evidence>
<keyword evidence="6 13" id="KW-0479">Metal-binding</keyword>
<dbReference type="InterPro" id="IPR001128">
    <property type="entry name" value="Cyt_P450"/>
</dbReference>
<dbReference type="FunFam" id="1.10.630.10:FF:000042">
    <property type="entry name" value="Cytochrome P450"/>
    <property type="match status" value="1"/>
</dbReference>
<evidence type="ECO:0000256" key="6">
    <source>
        <dbReference type="ARBA" id="ARBA00022723"/>
    </source>
</evidence>
<keyword evidence="9 14" id="KW-0560">Oxidoreductase</keyword>
<dbReference type="Gene3D" id="1.10.630.10">
    <property type="entry name" value="Cytochrome P450"/>
    <property type="match status" value="1"/>
</dbReference>
<dbReference type="PRINTS" id="PR00385">
    <property type="entry name" value="P450"/>
</dbReference>
<dbReference type="PROSITE" id="PS00086">
    <property type="entry name" value="CYTOCHROME_P450"/>
    <property type="match status" value="1"/>
</dbReference>
<evidence type="ECO:0000256" key="7">
    <source>
        <dbReference type="ARBA" id="ARBA00022824"/>
    </source>
</evidence>
<keyword evidence="5 13" id="KW-0349">Heme</keyword>
<proteinExistence type="inferred from homology"/>
<gene>
    <name evidence="15" type="ORF">ABEB36_014418</name>
</gene>
<keyword evidence="10 13" id="KW-0408">Iron</keyword>
<evidence type="ECO:0000256" key="14">
    <source>
        <dbReference type="RuleBase" id="RU000461"/>
    </source>
</evidence>
<evidence type="ECO:0000256" key="13">
    <source>
        <dbReference type="PIRSR" id="PIRSR602402-1"/>
    </source>
</evidence>
<dbReference type="InterPro" id="IPR017972">
    <property type="entry name" value="Cyt_P450_CS"/>
</dbReference>
<dbReference type="SUPFAM" id="SSF48264">
    <property type="entry name" value="Cytochrome P450"/>
    <property type="match status" value="1"/>
</dbReference>
<dbReference type="EMBL" id="JBDJPC010000013">
    <property type="protein sequence ID" value="KAL1488615.1"/>
    <property type="molecule type" value="Genomic_DNA"/>
</dbReference>